<dbReference type="RefSeq" id="WP_066385943.1">
    <property type="nucleotide sequence ID" value="NZ_LTAZ01000023.1"/>
</dbReference>
<dbReference type="AlphaFoldDB" id="A0A151A8A3"/>
<evidence type="ECO:0000256" key="1">
    <source>
        <dbReference type="SAM" id="Phobius"/>
    </source>
</evidence>
<sequence length="67" mass="7475">MSAASALQTIKSTIAYLVVAWAIVIVSLGSYYVLRPWLIENTVNHLAIYAIWLLTTVGVIYVVSTWF</sequence>
<dbReference type="Proteomes" id="UP000075321">
    <property type="component" value="Unassembled WGS sequence"/>
</dbReference>
<keyword evidence="3" id="KW-1185">Reference proteome</keyword>
<keyword evidence="1" id="KW-0472">Membrane</keyword>
<dbReference type="EMBL" id="LTAZ01000023">
    <property type="protein sequence ID" value="KYH23722.1"/>
    <property type="molecule type" value="Genomic_DNA"/>
</dbReference>
<keyword evidence="1" id="KW-0812">Transmembrane</keyword>
<evidence type="ECO:0000313" key="3">
    <source>
        <dbReference type="Proteomes" id="UP000075321"/>
    </source>
</evidence>
<feature type="transmembrane region" description="Helical" evidence="1">
    <location>
        <begin position="14"/>
        <end position="34"/>
    </location>
</feature>
<accession>A0A151A8A3</accession>
<proteinExistence type="predicted"/>
<protein>
    <submittedName>
        <fullName evidence="2">Uncharacterized protein</fullName>
    </submittedName>
</protein>
<comment type="caution">
    <text evidence="2">The sequence shown here is derived from an EMBL/GenBank/DDBJ whole genome shotgun (WGS) entry which is preliminary data.</text>
</comment>
<evidence type="ECO:0000313" key="2">
    <source>
        <dbReference type="EMBL" id="KYH23722.1"/>
    </source>
</evidence>
<keyword evidence="1" id="KW-1133">Transmembrane helix</keyword>
<gene>
    <name evidence="2" type="ORF">HAPAU_42020</name>
</gene>
<organism evidence="2 3">
    <name type="scientific">Halalkalicoccus paucihalophilus</name>
    <dbReference type="NCBI Taxonomy" id="1008153"/>
    <lineage>
        <taxon>Archaea</taxon>
        <taxon>Methanobacteriati</taxon>
        <taxon>Methanobacteriota</taxon>
        <taxon>Stenosarchaea group</taxon>
        <taxon>Halobacteria</taxon>
        <taxon>Halobacteriales</taxon>
        <taxon>Halococcaceae</taxon>
        <taxon>Halalkalicoccus</taxon>
    </lineage>
</organism>
<dbReference type="PATRIC" id="fig|1008153.3.peg.4508"/>
<feature type="transmembrane region" description="Helical" evidence="1">
    <location>
        <begin position="46"/>
        <end position="64"/>
    </location>
</feature>
<reference evidence="2 3" key="1">
    <citation type="submission" date="2016-02" db="EMBL/GenBank/DDBJ databases">
        <title>Genome sequence of Halalkalicoccus paucihalophilus DSM 24557.</title>
        <authorList>
            <person name="Poehlein A."/>
            <person name="Daniel R."/>
        </authorList>
    </citation>
    <scope>NUCLEOTIDE SEQUENCE [LARGE SCALE GENOMIC DNA]</scope>
    <source>
        <strain evidence="2 3">DSM 24557</strain>
    </source>
</reference>
<name>A0A151A8A3_9EURY</name>